<evidence type="ECO:0000313" key="4">
    <source>
        <dbReference type="EMBL" id="TGN65740.1"/>
    </source>
</evidence>
<reference evidence="4 5" key="1">
    <citation type="submission" date="2019-04" db="EMBL/GenBank/DDBJ databases">
        <title>Three New Species of Nocardioides, Nocardioides euryhalodurans sp. nov., Nocardioides seonyuensis sp. nov. and Nocardioides eburneoflavus sp. nov. Isolated from Soil.</title>
        <authorList>
            <person name="Roh S.G."/>
            <person name="Lee C."/>
            <person name="Kim M.-K."/>
            <person name="Kim S.B."/>
        </authorList>
    </citation>
    <scope>NUCLEOTIDE SEQUENCE [LARGE SCALE GENOMIC DNA]</scope>
    <source>
        <strain evidence="4 5">MMS17-SY213</strain>
    </source>
</reference>
<dbReference type="EMBL" id="SRRO01000001">
    <property type="protein sequence ID" value="TGN65740.1"/>
    <property type="molecule type" value="Genomic_DNA"/>
</dbReference>
<evidence type="ECO:0000256" key="1">
    <source>
        <dbReference type="ARBA" id="ARBA00022553"/>
    </source>
</evidence>
<dbReference type="AlphaFoldDB" id="A0A4Z1CLD4"/>
<gene>
    <name evidence="4" type="ORF">EXE59_18610</name>
</gene>
<organism evidence="4 5">
    <name type="scientific">Nocardioides eburneiflavus</name>
    <dbReference type="NCBI Taxonomy" id="2518372"/>
    <lineage>
        <taxon>Bacteria</taxon>
        <taxon>Bacillati</taxon>
        <taxon>Actinomycetota</taxon>
        <taxon>Actinomycetes</taxon>
        <taxon>Propionibacteriales</taxon>
        <taxon>Nocardioidaceae</taxon>
        <taxon>Nocardioides</taxon>
    </lineage>
</organism>
<dbReference type="SMART" id="SM00448">
    <property type="entry name" value="REC"/>
    <property type="match status" value="1"/>
</dbReference>
<keyword evidence="5" id="KW-1185">Reference proteome</keyword>
<dbReference type="CDD" id="cd17535">
    <property type="entry name" value="REC_NarL-like"/>
    <property type="match status" value="1"/>
</dbReference>
<evidence type="ECO:0000256" key="2">
    <source>
        <dbReference type="PROSITE-ProRule" id="PRU00169"/>
    </source>
</evidence>
<dbReference type="RefSeq" id="WP_135840231.1">
    <property type="nucleotide sequence ID" value="NZ_SRRO01000001.1"/>
</dbReference>
<dbReference type="InterPro" id="IPR001789">
    <property type="entry name" value="Sig_transdc_resp-reg_receiver"/>
</dbReference>
<dbReference type="PANTHER" id="PTHR44591:SF3">
    <property type="entry name" value="RESPONSE REGULATORY DOMAIN-CONTAINING PROTEIN"/>
    <property type="match status" value="1"/>
</dbReference>
<feature type="modified residue" description="4-aspartylphosphate" evidence="2">
    <location>
        <position position="55"/>
    </location>
</feature>
<proteinExistence type="predicted"/>
<dbReference type="Proteomes" id="UP000297496">
    <property type="component" value="Unassembled WGS sequence"/>
</dbReference>
<dbReference type="GO" id="GO:0000160">
    <property type="term" value="P:phosphorelay signal transduction system"/>
    <property type="evidence" value="ECO:0007669"/>
    <property type="project" value="InterPro"/>
</dbReference>
<name>A0A4Z1CLD4_9ACTN</name>
<dbReference type="PROSITE" id="PS50110">
    <property type="entry name" value="RESPONSE_REGULATORY"/>
    <property type="match status" value="1"/>
</dbReference>
<dbReference type="InterPro" id="IPR011006">
    <property type="entry name" value="CheY-like_superfamily"/>
</dbReference>
<sequence>MPPARVLVVDDHEGFRVVARALLEADGLQVVAEAIDGVTAVEAAERHEPDLVLLDVHLPDLDGFEVSRLLARLPTPPIVVLTSSRPIGDLHRRVAESPAAGFIAKDGLSGAALSALIAGGRPC</sequence>
<protein>
    <submittedName>
        <fullName evidence="4">Response regulator</fullName>
    </submittedName>
</protein>
<dbReference type="Pfam" id="PF00072">
    <property type="entry name" value="Response_reg"/>
    <property type="match status" value="1"/>
</dbReference>
<keyword evidence="1 2" id="KW-0597">Phosphoprotein</keyword>
<accession>A0A4Z1CLD4</accession>
<evidence type="ECO:0000313" key="5">
    <source>
        <dbReference type="Proteomes" id="UP000297496"/>
    </source>
</evidence>
<comment type="caution">
    <text evidence="4">The sequence shown here is derived from an EMBL/GenBank/DDBJ whole genome shotgun (WGS) entry which is preliminary data.</text>
</comment>
<dbReference type="PANTHER" id="PTHR44591">
    <property type="entry name" value="STRESS RESPONSE REGULATOR PROTEIN 1"/>
    <property type="match status" value="1"/>
</dbReference>
<dbReference type="InterPro" id="IPR058245">
    <property type="entry name" value="NreC/VraR/RcsB-like_REC"/>
</dbReference>
<dbReference type="OrthoDB" id="7352332at2"/>
<dbReference type="InterPro" id="IPR050595">
    <property type="entry name" value="Bact_response_regulator"/>
</dbReference>
<dbReference type="Gene3D" id="3.40.50.2300">
    <property type="match status" value="1"/>
</dbReference>
<feature type="domain" description="Response regulatory" evidence="3">
    <location>
        <begin position="5"/>
        <end position="120"/>
    </location>
</feature>
<dbReference type="SUPFAM" id="SSF52172">
    <property type="entry name" value="CheY-like"/>
    <property type="match status" value="1"/>
</dbReference>
<evidence type="ECO:0000259" key="3">
    <source>
        <dbReference type="PROSITE" id="PS50110"/>
    </source>
</evidence>